<keyword evidence="3" id="KW-1185">Reference proteome</keyword>
<comment type="caution">
    <text evidence="2">The sequence shown here is derived from an EMBL/GenBank/DDBJ whole genome shotgun (WGS) entry which is preliminary data.</text>
</comment>
<evidence type="ECO:0000256" key="1">
    <source>
        <dbReference type="SAM" id="MobiDB-lite"/>
    </source>
</evidence>
<protein>
    <submittedName>
        <fullName evidence="2">Uncharacterized protein</fullName>
    </submittedName>
</protein>
<sequence>MDLDNRRNLVSLSVKGCLESWKRSELSSTRGIHFESSHHARDLSGGQIFTCLAVSSKVGNVNFNPIPNRAVQTPRRSQPNSGTLTMKKSYAGAKGAYYPERSILRIVTCWKRLPAAYSL</sequence>
<organism evidence="2 3">
    <name type="scientific">Botryotinia calthae</name>
    <dbReference type="NCBI Taxonomy" id="38488"/>
    <lineage>
        <taxon>Eukaryota</taxon>
        <taxon>Fungi</taxon>
        <taxon>Dikarya</taxon>
        <taxon>Ascomycota</taxon>
        <taxon>Pezizomycotina</taxon>
        <taxon>Leotiomycetes</taxon>
        <taxon>Helotiales</taxon>
        <taxon>Sclerotiniaceae</taxon>
        <taxon>Botryotinia</taxon>
    </lineage>
</organism>
<name>A0A4Y8DHS9_9HELO</name>
<accession>A0A4Y8DHS9</accession>
<dbReference type="Proteomes" id="UP000297299">
    <property type="component" value="Unassembled WGS sequence"/>
</dbReference>
<evidence type="ECO:0000313" key="3">
    <source>
        <dbReference type="Proteomes" id="UP000297299"/>
    </source>
</evidence>
<dbReference type="AlphaFoldDB" id="A0A4Y8DHS9"/>
<reference evidence="2 3" key="1">
    <citation type="submission" date="2017-11" db="EMBL/GenBank/DDBJ databases">
        <title>Comparative genomics of Botrytis spp.</title>
        <authorList>
            <person name="Valero-Jimenez C.A."/>
            <person name="Tapia P."/>
            <person name="Veloso J."/>
            <person name="Silva-Moreno E."/>
            <person name="Staats M."/>
            <person name="Valdes J.H."/>
            <person name="Van Kan J.A.L."/>
        </authorList>
    </citation>
    <scope>NUCLEOTIDE SEQUENCE [LARGE SCALE GENOMIC DNA]</scope>
    <source>
        <strain evidence="2 3">MUCL2830</strain>
    </source>
</reference>
<dbReference type="EMBL" id="PHWZ01000003">
    <property type="protein sequence ID" value="TEY87377.1"/>
    <property type="molecule type" value="Genomic_DNA"/>
</dbReference>
<proteinExistence type="predicted"/>
<feature type="region of interest" description="Disordered" evidence="1">
    <location>
        <begin position="66"/>
        <end position="86"/>
    </location>
</feature>
<gene>
    <name evidence="2" type="ORF">BOTCAL_0003g00580</name>
</gene>
<evidence type="ECO:0000313" key="2">
    <source>
        <dbReference type="EMBL" id="TEY87377.1"/>
    </source>
</evidence>
<dbReference type="OrthoDB" id="10418332at2759"/>